<dbReference type="GeneID" id="64979058"/>
<dbReference type="RefSeq" id="XP_041561247.1">
    <property type="nucleotide sequence ID" value="XM_041695525.1"/>
</dbReference>
<dbReference type="EMBL" id="AP024449">
    <property type="protein sequence ID" value="BCS29061.1"/>
    <property type="molecule type" value="Genomic_DNA"/>
</dbReference>
<reference evidence="9" key="2">
    <citation type="submission" date="2021-02" db="EMBL/GenBank/DDBJ databases">
        <title>Aspergillus puulaauensis MK2 genome sequence.</title>
        <authorList>
            <person name="Futagami T."/>
            <person name="Mori K."/>
            <person name="Kadooka C."/>
            <person name="Tanaka T."/>
        </authorList>
    </citation>
    <scope>NUCLEOTIDE SEQUENCE</scope>
    <source>
        <strain evidence="9">MK2</strain>
    </source>
</reference>
<evidence type="ECO:0000256" key="1">
    <source>
        <dbReference type="ARBA" id="ARBA00004141"/>
    </source>
</evidence>
<feature type="region of interest" description="Disordered" evidence="6">
    <location>
        <begin position="222"/>
        <end position="242"/>
    </location>
</feature>
<comment type="similarity">
    <text evidence="2">Belongs to the steroid 5-alpha reductase family.</text>
</comment>
<reference evidence="9" key="1">
    <citation type="submission" date="2021-01" db="EMBL/GenBank/DDBJ databases">
        <authorList>
            <consortium name="Aspergillus puulaauensis MK2 genome sequencing consortium"/>
            <person name="Kazuki M."/>
            <person name="Futagami T."/>
        </authorList>
    </citation>
    <scope>NUCLEOTIDE SEQUENCE</scope>
    <source>
        <strain evidence="9">MK2</strain>
    </source>
</reference>
<gene>
    <name evidence="9" type="ORF">APUU_70631S</name>
</gene>
<feature type="compositionally biased region" description="Basic and acidic residues" evidence="6">
    <location>
        <begin position="222"/>
        <end position="232"/>
    </location>
</feature>
<dbReference type="PANTHER" id="PTHR10556">
    <property type="entry name" value="3-OXO-5-ALPHA-STEROID 4-DEHYDROGENASE"/>
    <property type="match status" value="1"/>
</dbReference>
<evidence type="ECO:0000256" key="5">
    <source>
        <dbReference type="ARBA" id="ARBA00023136"/>
    </source>
</evidence>
<protein>
    <recommendedName>
        <fullName evidence="8">3-oxo-5-alpha-steroid 4-dehydrogenase C-terminal domain-containing protein</fullName>
    </recommendedName>
</protein>
<evidence type="ECO:0000256" key="4">
    <source>
        <dbReference type="ARBA" id="ARBA00022989"/>
    </source>
</evidence>
<dbReference type="Pfam" id="PF02544">
    <property type="entry name" value="Steroid_dh"/>
    <property type="match status" value="1"/>
</dbReference>
<organism evidence="9 10">
    <name type="scientific">Aspergillus puulaauensis</name>
    <dbReference type="NCBI Taxonomy" id="1220207"/>
    <lineage>
        <taxon>Eukaryota</taxon>
        <taxon>Fungi</taxon>
        <taxon>Dikarya</taxon>
        <taxon>Ascomycota</taxon>
        <taxon>Pezizomycotina</taxon>
        <taxon>Eurotiomycetes</taxon>
        <taxon>Eurotiomycetidae</taxon>
        <taxon>Eurotiales</taxon>
        <taxon>Aspergillaceae</taxon>
        <taxon>Aspergillus</taxon>
    </lineage>
</organism>
<sequence>METTLSSTLGALPPLQDFFPPTPEAYVTLLSLFQFFPLFTIIQWLTSWHGAGKTSSKNSYFNIPGRFAWFAMEIAGPINLLYILYHLPAKLSIRTLPLPNKLVASLYLLHYVNRAIISPFVSAPSMSPIHAFVAIAAVFFNWFNSSCLAGWLVGYNVTTIPGYYPLSQASITTPEKALEESLASTAGTSLLLPVTGLVLFFGGMAGNIYAERTLFRLRREQADTKKSSKDNETSDLADSDSAAKQKNKYHKVYVIPPAAGLFSSILYPHYVCEWIEWTGFALVGTTVFPALTPPSIIPDVLSTSTAGAMTAGPVLRLAPWLVPAVWLAGKLRVPVLPLPAIVFVINAVANMLPHARWGRKWYVERFGEDGVGGRGAVVPFVSWM</sequence>
<evidence type="ECO:0000313" key="9">
    <source>
        <dbReference type="EMBL" id="BCS29061.1"/>
    </source>
</evidence>
<dbReference type="InterPro" id="IPR001104">
    <property type="entry name" value="3-oxo-5_a-steroid_4-DH_C"/>
</dbReference>
<evidence type="ECO:0000256" key="6">
    <source>
        <dbReference type="SAM" id="MobiDB-lite"/>
    </source>
</evidence>
<dbReference type="PANTHER" id="PTHR10556:SF43">
    <property type="entry name" value="STEROID 5-ALPHA-REDUCTASE DET2"/>
    <property type="match status" value="1"/>
</dbReference>
<evidence type="ECO:0000256" key="3">
    <source>
        <dbReference type="ARBA" id="ARBA00022692"/>
    </source>
</evidence>
<evidence type="ECO:0000256" key="7">
    <source>
        <dbReference type="SAM" id="Phobius"/>
    </source>
</evidence>
<dbReference type="InterPro" id="IPR039357">
    <property type="entry name" value="SRD5A/TECR"/>
</dbReference>
<evidence type="ECO:0000256" key="2">
    <source>
        <dbReference type="ARBA" id="ARBA00007742"/>
    </source>
</evidence>
<dbReference type="Proteomes" id="UP000654913">
    <property type="component" value="Chromosome 7"/>
</dbReference>
<feature type="domain" description="3-oxo-5-alpha-steroid 4-dehydrogenase C-terminal" evidence="8">
    <location>
        <begin position="244"/>
        <end position="285"/>
    </location>
</feature>
<feature type="transmembrane region" description="Helical" evidence="7">
    <location>
        <begin position="25"/>
        <end position="46"/>
    </location>
</feature>
<dbReference type="GO" id="GO:0016020">
    <property type="term" value="C:membrane"/>
    <property type="evidence" value="ECO:0007669"/>
    <property type="project" value="UniProtKB-SubCell"/>
</dbReference>
<name>A0A7R7XWU5_9EURO</name>
<dbReference type="GO" id="GO:0006629">
    <property type="term" value="P:lipid metabolic process"/>
    <property type="evidence" value="ECO:0007669"/>
    <property type="project" value="InterPro"/>
</dbReference>
<dbReference type="GO" id="GO:0016627">
    <property type="term" value="F:oxidoreductase activity, acting on the CH-CH group of donors"/>
    <property type="evidence" value="ECO:0007669"/>
    <property type="project" value="InterPro"/>
</dbReference>
<dbReference type="KEGG" id="apuu:APUU_70631S"/>
<evidence type="ECO:0000259" key="8">
    <source>
        <dbReference type="Pfam" id="PF02544"/>
    </source>
</evidence>
<comment type="subcellular location">
    <subcellularLocation>
        <location evidence="1">Membrane</location>
        <topology evidence="1">Multi-pass membrane protein</topology>
    </subcellularLocation>
</comment>
<feature type="transmembrane region" description="Helical" evidence="7">
    <location>
        <begin position="190"/>
        <end position="210"/>
    </location>
</feature>
<feature type="transmembrane region" description="Helical" evidence="7">
    <location>
        <begin position="67"/>
        <end position="85"/>
    </location>
</feature>
<keyword evidence="10" id="KW-1185">Reference proteome</keyword>
<dbReference type="OrthoDB" id="5788137at2759"/>
<feature type="transmembrane region" description="Helical" evidence="7">
    <location>
        <begin position="335"/>
        <end position="352"/>
    </location>
</feature>
<accession>A0A7R7XWU5</accession>
<dbReference type="PROSITE" id="PS50244">
    <property type="entry name" value="S5A_REDUCTASE"/>
    <property type="match status" value="1"/>
</dbReference>
<keyword evidence="4 7" id="KW-1133">Transmembrane helix</keyword>
<evidence type="ECO:0000313" key="10">
    <source>
        <dbReference type="Proteomes" id="UP000654913"/>
    </source>
</evidence>
<feature type="transmembrane region" description="Helical" evidence="7">
    <location>
        <begin position="252"/>
        <end position="271"/>
    </location>
</feature>
<proteinExistence type="inferred from homology"/>
<keyword evidence="5 7" id="KW-0472">Membrane</keyword>
<keyword evidence="3 7" id="KW-0812">Transmembrane</keyword>
<dbReference type="AlphaFoldDB" id="A0A7R7XWU5"/>
<feature type="transmembrane region" description="Helical" evidence="7">
    <location>
        <begin position="129"/>
        <end position="153"/>
    </location>
</feature>